<dbReference type="GO" id="GO:0061605">
    <property type="term" value="F:molybdopterin-synthase adenylyltransferase activity"/>
    <property type="evidence" value="ECO:0007669"/>
    <property type="project" value="UniProtKB-EC"/>
</dbReference>
<dbReference type="EMBL" id="UOFH01000186">
    <property type="protein sequence ID" value="VAW61553.1"/>
    <property type="molecule type" value="Genomic_DNA"/>
</dbReference>
<dbReference type="InterPro" id="IPR035985">
    <property type="entry name" value="Ubiquitin-activating_enz"/>
</dbReference>
<evidence type="ECO:0000256" key="1">
    <source>
        <dbReference type="ARBA" id="ARBA00022679"/>
    </source>
</evidence>
<reference evidence="5" key="1">
    <citation type="submission" date="2018-06" db="EMBL/GenBank/DDBJ databases">
        <authorList>
            <person name="Zhirakovskaya E."/>
        </authorList>
    </citation>
    <scope>NUCLEOTIDE SEQUENCE</scope>
</reference>
<dbReference type="Pfam" id="PF00899">
    <property type="entry name" value="ThiF"/>
    <property type="match status" value="1"/>
</dbReference>
<dbReference type="EC" id="2.7.7.80" evidence="5"/>
<dbReference type="FunFam" id="3.40.50.720:FF:000033">
    <property type="entry name" value="Adenylyltransferase and sulfurtransferase MOCS3"/>
    <property type="match status" value="1"/>
</dbReference>
<proteinExistence type="predicted"/>
<dbReference type="InterPro" id="IPR045886">
    <property type="entry name" value="ThiF/MoeB/HesA"/>
</dbReference>
<dbReference type="GO" id="GO:0004792">
    <property type="term" value="F:thiosulfate-cyanide sulfurtransferase activity"/>
    <property type="evidence" value="ECO:0007669"/>
    <property type="project" value="TreeGrafter"/>
</dbReference>
<organism evidence="5">
    <name type="scientific">hydrothermal vent metagenome</name>
    <dbReference type="NCBI Taxonomy" id="652676"/>
    <lineage>
        <taxon>unclassified sequences</taxon>
        <taxon>metagenomes</taxon>
        <taxon>ecological metagenomes</taxon>
    </lineage>
</organism>
<dbReference type="SUPFAM" id="SSF69572">
    <property type="entry name" value="Activating enzymes of the ubiquitin-like proteins"/>
    <property type="match status" value="1"/>
</dbReference>
<protein>
    <submittedName>
        <fullName evidence="5">Molybdopterin-synthase adenylyltransferase</fullName>
        <ecNumber evidence="5">2.7.7.80</ecNumber>
    </submittedName>
</protein>
<dbReference type="GO" id="GO:0005829">
    <property type="term" value="C:cytosol"/>
    <property type="evidence" value="ECO:0007669"/>
    <property type="project" value="TreeGrafter"/>
</dbReference>
<keyword evidence="5" id="KW-0548">Nucleotidyltransferase</keyword>
<keyword evidence="1 5" id="KW-0808">Transferase</keyword>
<gene>
    <name evidence="5" type="ORF">MNBD_GAMMA08-1442</name>
</gene>
<dbReference type="GO" id="GO:0008146">
    <property type="term" value="F:sulfotransferase activity"/>
    <property type="evidence" value="ECO:0007669"/>
    <property type="project" value="TreeGrafter"/>
</dbReference>
<evidence type="ECO:0000256" key="3">
    <source>
        <dbReference type="ARBA" id="ARBA00022840"/>
    </source>
</evidence>
<dbReference type="GO" id="GO:0005524">
    <property type="term" value="F:ATP binding"/>
    <property type="evidence" value="ECO:0007669"/>
    <property type="project" value="UniProtKB-KW"/>
</dbReference>
<dbReference type="PANTHER" id="PTHR10953">
    <property type="entry name" value="UBIQUITIN-ACTIVATING ENZYME E1"/>
    <property type="match status" value="1"/>
</dbReference>
<dbReference type="AlphaFoldDB" id="A0A3B0XAY5"/>
<evidence type="ECO:0000259" key="4">
    <source>
        <dbReference type="Pfam" id="PF00899"/>
    </source>
</evidence>
<dbReference type="NCBIfam" id="NF004281">
    <property type="entry name" value="PRK05690.1"/>
    <property type="match status" value="1"/>
</dbReference>
<dbReference type="PANTHER" id="PTHR10953:SF102">
    <property type="entry name" value="ADENYLYLTRANSFERASE AND SULFURTRANSFERASE MOCS3"/>
    <property type="match status" value="1"/>
</dbReference>
<accession>A0A3B0XAY5</accession>
<dbReference type="CDD" id="cd00757">
    <property type="entry name" value="ThiF_MoeB_HesA_family"/>
    <property type="match status" value="1"/>
</dbReference>
<evidence type="ECO:0000256" key="2">
    <source>
        <dbReference type="ARBA" id="ARBA00022741"/>
    </source>
</evidence>
<sequence length="249" mass="27390">MNDEQLLRYSRQILLPGFNEEKQQLLLDAHVLIMGLGGLGSPVAMYLGAAGAGKITLVDFDHVDTSNLQRQIIHTTQSVNQSKVESAAATLKNLNPQTQTICINQKLNQSELETLLNDVNLLVDATDNFASRFMINRACFNTRTPLVSGAAIRMEGQVSVFDFQNNDSPCYRCLYDEAGEENTSCSENGVMSPMVGIIGSIQAMESIKLLTNYGETLTGKLLITDALCQDWRTMKFKKSPDCPVCGTKK</sequence>
<feature type="domain" description="THIF-type NAD/FAD binding fold" evidence="4">
    <location>
        <begin position="9"/>
        <end position="244"/>
    </location>
</feature>
<dbReference type="InterPro" id="IPR000594">
    <property type="entry name" value="ThiF_NAD_FAD-bd"/>
</dbReference>
<keyword evidence="3" id="KW-0067">ATP-binding</keyword>
<dbReference type="Gene3D" id="3.40.50.720">
    <property type="entry name" value="NAD(P)-binding Rossmann-like Domain"/>
    <property type="match status" value="1"/>
</dbReference>
<dbReference type="GO" id="GO:0008641">
    <property type="term" value="F:ubiquitin-like modifier activating enzyme activity"/>
    <property type="evidence" value="ECO:0007669"/>
    <property type="project" value="InterPro"/>
</dbReference>
<keyword evidence="2" id="KW-0547">Nucleotide-binding</keyword>
<name>A0A3B0XAY5_9ZZZZ</name>
<evidence type="ECO:0000313" key="5">
    <source>
        <dbReference type="EMBL" id="VAW61553.1"/>
    </source>
</evidence>